<reference evidence="2" key="1">
    <citation type="journal article" date="2019" name="Int. J. Syst. Evol. Microbiol.">
        <title>The Global Catalogue of Microorganisms (GCM) 10K type strain sequencing project: providing services to taxonomists for standard genome sequencing and annotation.</title>
        <authorList>
            <consortium name="The Broad Institute Genomics Platform"/>
            <consortium name="The Broad Institute Genome Sequencing Center for Infectious Disease"/>
            <person name="Wu L."/>
            <person name="Ma J."/>
        </authorList>
    </citation>
    <scope>NUCLEOTIDE SEQUENCE [LARGE SCALE GENOMIC DNA]</scope>
    <source>
        <strain evidence="2">KCTC 52237</strain>
    </source>
</reference>
<dbReference type="Pfam" id="PF20131">
    <property type="entry name" value="MC3"/>
    <property type="match status" value="1"/>
</dbReference>
<gene>
    <name evidence="1" type="ORF">ACFODX_13400</name>
</gene>
<evidence type="ECO:0000313" key="2">
    <source>
        <dbReference type="Proteomes" id="UP001595555"/>
    </source>
</evidence>
<keyword evidence="2" id="KW-1185">Reference proteome</keyword>
<organism evidence="1 2">
    <name type="scientific">Cellvibrio fontiphilus</name>
    <dbReference type="NCBI Taxonomy" id="1815559"/>
    <lineage>
        <taxon>Bacteria</taxon>
        <taxon>Pseudomonadati</taxon>
        <taxon>Pseudomonadota</taxon>
        <taxon>Gammaproteobacteria</taxon>
        <taxon>Cellvibrionales</taxon>
        <taxon>Cellvibrionaceae</taxon>
        <taxon>Cellvibrio</taxon>
    </lineage>
</organism>
<proteinExistence type="predicted"/>
<accession>A0ABV7FGB4</accession>
<comment type="caution">
    <text evidence="1">The sequence shown here is derived from an EMBL/GenBank/DDBJ whole genome shotgun (WGS) entry which is preliminary data.</text>
</comment>
<dbReference type="Proteomes" id="UP001595555">
    <property type="component" value="Unassembled WGS sequence"/>
</dbReference>
<dbReference type="EMBL" id="JBHRTF010000004">
    <property type="protein sequence ID" value="MFC3116562.1"/>
    <property type="molecule type" value="Genomic_DNA"/>
</dbReference>
<name>A0ABV7FGB4_9GAMM</name>
<protein>
    <submittedName>
        <fullName evidence="1">Three component ABC system middle component</fullName>
    </submittedName>
</protein>
<evidence type="ECO:0000313" key="1">
    <source>
        <dbReference type="EMBL" id="MFC3116562.1"/>
    </source>
</evidence>
<dbReference type="InterPro" id="IPR045390">
    <property type="entry name" value="ABC-3C_MC3"/>
</dbReference>
<sequence>MMNELSNYNDPSHLNEVEIVQNAALGAVLLWRFAICYDKVSAVKGVPMPLLFIVLPLLLNEHTRDIINSTNPSSGLHLFSRKLLKRKEELLSIHSRMLRLRLLTLKSLSLAVNKGLLKISVIDGLVLSNKPPRGHPLPQEVLSLIKGSNRLGGWCGQLELSEIENFLRVRF</sequence>
<dbReference type="RefSeq" id="WP_378119924.1">
    <property type="nucleotide sequence ID" value="NZ_JBHRTF010000004.1"/>
</dbReference>